<protein>
    <recommendedName>
        <fullName evidence="4">STI1 domain-containing protein</fullName>
    </recommendedName>
</protein>
<organism evidence="2 3">
    <name type="scientific">Camellia sinensis</name>
    <name type="common">Tea plant</name>
    <name type="synonym">Thea sinensis</name>
    <dbReference type="NCBI Taxonomy" id="4442"/>
    <lineage>
        <taxon>Eukaryota</taxon>
        <taxon>Viridiplantae</taxon>
        <taxon>Streptophyta</taxon>
        <taxon>Embryophyta</taxon>
        <taxon>Tracheophyta</taxon>
        <taxon>Spermatophyta</taxon>
        <taxon>Magnoliopsida</taxon>
        <taxon>eudicotyledons</taxon>
        <taxon>Gunneridae</taxon>
        <taxon>Pentapetalae</taxon>
        <taxon>asterids</taxon>
        <taxon>Ericales</taxon>
        <taxon>Theaceae</taxon>
        <taxon>Camellia</taxon>
    </lineage>
</organism>
<dbReference type="Proteomes" id="UP000593564">
    <property type="component" value="Unassembled WGS sequence"/>
</dbReference>
<feature type="region of interest" description="Disordered" evidence="1">
    <location>
        <begin position="194"/>
        <end position="280"/>
    </location>
</feature>
<feature type="compositionally biased region" description="Polar residues" evidence="1">
    <location>
        <begin position="14"/>
        <end position="36"/>
    </location>
</feature>
<proteinExistence type="predicted"/>
<dbReference type="AlphaFoldDB" id="A0A7J7H2A4"/>
<feature type="compositionally biased region" description="Basic and acidic residues" evidence="1">
    <location>
        <begin position="242"/>
        <end position="280"/>
    </location>
</feature>
<reference evidence="3" key="1">
    <citation type="journal article" date="2020" name="Nat. Commun.">
        <title>Genome assembly of wild tea tree DASZ reveals pedigree and selection history of tea varieties.</title>
        <authorList>
            <person name="Zhang W."/>
            <person name="Zhang Y."/>
            <person name="Qiu H."/>
            <person name="Guo Y."/>
            <person name="Wan H."/>
            <person name="Zhang X."/>
            <person name="Scossa F."/>
            <person name="Alseekh S."/>
            <person name="Zhang Q."/>
            <person name="Wang P."/>
            <person name="Xu L."/>
            <person name="Schmidt M.H."/>
            <person name="Jia X."/>
            <person name="Li D."/>
            <person name="Zhu A."/>
            <person name="Guo F."/>
            <person name="Chen W."/>
            <person name="Ni D."/>
            <person name="Usadel B."/>
            <person name="Fernie A.R."/>
            <person name="Wen W."/>
        </authorList>
    </citation>
    <scope>NUCLEOTIDE SEQUENCE [LARGE SCALE GENOMIC DNA]</scope>
    <source>
        <strain evidence="3">cv. G240</strain>
    </source>
</reference>
<reference evidence="2 3" key="2">
    <citation type="submission" date="2020-07" db="EMBL/GenBank/DDBJ databases">
        <title>Genome assembly of wild tea tree DASZ reveals pedigree and selection history of tea varieties.</title>
        <authorList>
            <person name="Zhang W."/>
        </authorList>
    </citation>
    <scope>NUCLEOTIDE SEQUENCE [LARGE SCALE GENOMIC DNA]</scope>
    <source>
        <strain evidence="3">cv. G240</strain>
        <tissue evidence="2">Leaf</tissue>
    </source>
</reference>
<evidence type="ECO:0008006" key="4">
    <source>
        <dbReference type="Google" id="ProtNLM"/>
    </source>
</evidence>
<sequence>MKPKQYINYEKSGTAENKSPKSESSSMDTQSGQGPTPTGAGFSASPFDFSAMTGLLNDPSIKELAEQIAQDPSFNQMAEQLQKTFHGAPAEDGIPQFDSQQYYSTMQQVMQNPQFMTMAERLGNALMQDPSMSTVLENLANPSHKDQLDERMALIKEDPALKPILEEIETEGPAAMMRILNRVVVDVIETKGHASDIQPPWADPLQATGAEQNINRRESEREKKKKKKKKQIEEGDGDGEGGVEKIEGESDREQIARREQIEGPGDVEGRHRDSYDPILD</sequence>
<feature type="region of interest" description="Disordered" evidence="1">
    <location>
        <begin position="1"/>
        <end position="45"/>
    </location>
</feature>
<evidence type="ECO:0000313" key="3">
    <source>
        <dbReference type="Proteomes" id="UP000593564"/>
    </source>
</evidence>
<name>A0A7J7H2A4_CAMSI</name>
<gene>
    <name evidence="2" type="ORF">HYC85_017320</name>
</gene>
<evidence type="ECO:0000256" key="1">
    <source>
        <dbReference type="SAM" id="MobiDB-lite"/>
    </source>
</evidence>
<keyword evidence="3" id="KW-1185">Reference proteome</keyword>
<dbReference type="EMBL" id="JACBKZ010000007">
    <property type="protein sequence ID" value="KAF5947092.1"/>
    <property type="molecule type" value="Genomic_DNA"/>
</dbReference>
<comment type="caution">
    <text evidence="2">The sequence shown here is derived from an EMBL/GenBank/DDBJ whole genome shotgun (WGS) entry which is preliminary data.</text>
</comment>
<evidence type="ECO:0000313" key="2">
    <source>
        <dbReference type="EMBL" id="KAF5947092.1"/>
    </source>
</evidence>
<accession>A0A7J7H2A4</accession>